<dbReference type="PROSITE" id="PS50977">
    <property type="entry name" value="HTH_TETR_2"/>
    <property type="match status" value="2"/>
</dbReference>
<organism evidence="6 7">
    <name type="scientific">Rhodococcus parequi</name>
    <dbReference type="NCBI Taxonomy" id="3137122"/>
    <lineage>
        <taxon>Bacteria</taxon>
        <taxon>Bacillati</taxon>
        <taxon>Actinomycetota</taxon>
        <taxon>Actinomycetes</taxon>
        <taxon>Mycobacteriales</taxon>
        <taxon>Nocardiaceae</taxon>
        <taxon>Rhodococcus</taxon>
    </lineage>
</organism>
<proteinExistence type="predicted"/>
<evidence type="ECO:0000256" key="3">
    <source>
        <dbReference type="ARBA" id="ARBA00023163"/>
    </source>
</evidence>
<dbReference type="PANTHER" id="PTHR30055:SF234">
    <property type="entry name" value="HTH-TYPE TRANSCRIPTIONAL REGULATOR BETI"/>
    <property type="match status" value="1"/>
</dbReference>
<feature type="domain" description="HTH tetR-type" evidence="5">
    <location>
        <begin position="20"/>
        <end position="80"/>
    </location>
</feature>
<feature type="domain" description="HTH tetR-type" evidence="5">
    <location>
        <begin position="237"/>
        <end position="297"/>
    </location>
</feature>
<gene>
    <name evidence="6" type="ORF">ABEU20_001820</name>
</gene>
<dbReference type="EMBL" id="JBDLNV010000002">
    <property type="protein sequence ID" value="MFM1723257.1"/>
    <property type="molecule type" value="Genomic_DNA"/>
</dbReference>
<dbReference type="InterPro" id="IPR036271">
    <property type="entry name" value="Tet_transcr_reg_TetR-rel_C_sf"/>
</dbReference>
<dbReference type="Gene3D" id="1.10.10.60">
    <property type="entry name" value="Homeodomain-like"/>
    <property type="match status" value="1"/>
</dbReference>
<dbReference type="PRINTS" id="PR00455">
    <property type="entry name" value="HTHTETR"/>
</dbReference>
<evidence type="ECO:0000256" key="1">
    <source>
        <dbReference type="ARBA" id="ARBA00023015"/>
    </source>
</evidence>
<dbReference type="InterPro" id="IPR050109">
    <property type="entry name" value="HTH-type_TetR-like_transc_reg"/>
</dbReference>
<dbReference type="Gene3D" id="1.10.357.10">
    <property type="entry name" value="Tetracycline Repressor, domain 2"/>
    <property type="match status" value="2"/>
</dbReference>
<evidence type="ECO:0000256" key="4">
    <source>
        <dbReference type="PROSITE-ProRule" id="PRU00335"/>
    </source>
</evidence>
<comment type="caution">
    <text evidence="6">The sequence shown here is derived from an EMBL/GenBank/DDBJ whole genome shotgun (WGS) entry which is preliminary data.</text>
</comment>
<dbReference type="Proteomes" id="UP001629745">
    <property type="component" value="Unassembled WGS sequence"/>
</dbReference>
<evidence type="ECO:0000313" key="6">
    <source>
        <dbReference type="EMBL" id="MFM1723257.1"/>
    </source>
</evidence>
<dbReference type="InterPro" id="IPR001647">
    <property type="entry name" value="HTH_TetR"/>
</dbReference>
<keyword evidence="2 4" id="KW-0238">DNA-binding</keyword>
<dbReference type="SUPFAM" id="SSF48498">
    <property type="entry name" value="Tetracyclin repressor-like, C-terminal domain"/>
    <property type="match status" value="1"/>
</dbReference>
<dbReference type="InterPro" id="IPR009057">
    <property type="entry name" value="Homeodomain-like_sf"/>
</dbReference>
<dbReference type="SUPFAM" id="SSF46689">
    <property type="entry name" value="Homeodomain-like"/>
    <property type="match status" value="2"/>
</dbReference>
<keyword evidence="3" id="KW-0804">Transcription</keyword>
<keyword evidence="1" id="KW-0805">Transcription regulation</keyword>
<name>A0ABW9FDH8_9NOCA</name>
<accession>A0ABW9FDH8</accession>
<protein>
    <submittedName>
        <fullName evidence="6">Helix-turn-helix domain-containing protein</fullName>
    </submittedName>
</protein>
<reference evidence="6 7" key="1">
    <citation type="submission" date="2023-11" db="EMBL/GenBank/DDBJ databases">
        <authorList>
            <person name="Val-Calvo J."/>
            <person name="Scortti M."/>
            <person name="Vazquez-Boland J."/>
        </authorList>
    </citation>
    <scope>NUCLEOTIDE SEQUENCE [LARGE SCALE GENOMIC DNA]</scope>
    <source>
        <strain evidence="6 7">PAM 2766</strain>
    </source>
</reference>
<feature type="DNA-binding region" description="H-T-H motif" evidence="4">
    <location>
        <begin position="260"/>
        <end position="279"/>
    </location>
</feature>
<dbReference type="Pfam" id="PF00440">
    <property type="entry name" value="TetR_N"/>
    <property type="match status" value="2"/>
</dbReference>
<dbReference type="PANTHER" id="PTHR30055">
    <property type="entry name" value="HTH-TYPE TRANSCRIPTIONAL REGULATOR RUTR"/>
    <property type="match status" value="1"/>
</dbReference>
<evidence type="ECO:0000256" key="2">
    <source>
        <dbReference type="ARBA" id="ARBA00023125"/>
    </source>
</evidence>
<keyword evidence="7" id="KW-1185">Reference proteome</keyword>
<evidence type="ECO:0000313" key="7">
    <source>
        <dbReference type="Proteomes" id="UP001629745"/>
    </source>
</evidence>
<evidence type="ECO:0000259" key="5">
    <source>
        <dbReference type="PROSITE" id="PS50977"/>
    </source>
</evidence>
<dbReference type="RefSeq" id="WP_420163802.1">
    <property type="nucleotide sequence ID" value="NZ_JBDLNV010000002.1"/>
</dbReference>
<sequence length="421" mass="45983">MSRIGRQTIPDGNETRRGRSDKCAEILAAASELFAAKGYTGTSMRDIAGDTGMLAGSLYYHFDSKEALAATMVADLRDDILAATQQEADPSDTPIEALRRFALAVADASARHPGALQVCLGIPETQDAELAALLAAEPRWADRQWQTLVRAAEDAGCLRPEVDTRILREVLRVATTHSATLAPTGFSARKVVNCTIDLMFAGLSSKPADGDLSESKPAKAARKIIASWDRPDQVSLSDRQDRILDAARVVFAERGFDATTTRDIANAVGLTQGSLYHHFESREAILVAVLQIFSTRMREAHEAIGEAGGTPLETVDALIRMRSAAGKRFADEVTILKSWAMLTSKEHYDFLKIDGRKLLRVWDRAFAAGVRDGSITMPGSSRLVFQCLGEILWSTHTLPRVSVERLTRYNLETVLWGASPK</sequence>
<feature type="DNA-binding region" description="H-T-H motif" evidence="4">
    <location>
        <begin position="43"/>
        <end position="62"/>
    </location>
</feature>